<gene>
    <name evidence="3" type="ORF">AUEXF2481DRAFT_90711</name>
</gene>
<keyword evidence="4" id="KW-1185">Reference proteome</keyword>
<dbReference type="RefSeq" id="XP_013341659.1">
    <property type="nucleotide sequence ID" value="XM_013486205.1"/>
</dbReference>
<name>A0A074Y5L9_AURSE</name>
<dbReference type="STRING" id="1043005.A0A074Y5L9"/>
<dbReference type="GO" id="GO:0090173">
    <property type="term" value="P:regulation of synaptonemal complex assembly"/>
    <property type="evidence" value="ECO:0007669"/>
    <property type="project" value="InterPro"/>
</dbReference>
<reference evidence="3 4" key="1">
    <citation type="journal article" date="2014" name="BMC Genomics">
        <title>Genome sequencing of four Aureobasidium pullulans varieties: biotechnological potential, stress tolerance, and description of new species.</title>
        <authorList>
            <person name="Gostin Ar C."/>
            <person name="Ohm R.A."/>
            <person name="Kogej T."/>
            <person name="Sonjak S."/>
            <person name="Turk M."/>
            <person name="Zajc J."/>
            <person name="Zalar P."/>
            <person name="Grube M."/>
            <person name="Sun H."/>
            <person name="Han J."/>
            <person name="Sharma A."/>
            <person name="Chiniquy J."/>
            <person name="Ngan C.Y."/>
            <person name="Lipzen A."/>
            <person name="Barry K."/>
            <person name="Grigoriev I.V."/>
            <person name="Gunde-Cimerman N."/>
        </authorList>
    </citation>
    <scope>NUCLEOTIDE SEQUENCE [LARGE SCALE GENOMIC DNA]</scope>
    <source>
        <strain evidence="3 4">EXF-2481</strain>
    </source>
</reference>
<dbReference type="FunCoup" id="A0A074Y5L9">
    <property type="interactions" value="33"/>
</dbReference>
<dbReference type="PANTHER" id="PTHR40375:SF2">
    <property type="entry name" value="SPORULATION-SPECIFIC PROTEIN 22"/>
    <property type="match status" value="1"/>
</dbReference>
<dbReference type="OrthoDB" id="65716at2759"/>
<protein>
    <recommendedName>
        <fullName evidence="2">CTLH domain-containing protein</fullName>
    </recommendedName>
</protein>
<dbReference type="InterPro" id="IPR006595">
    <property type="entry name" value="CTLH_C"/>
</dbReference>
<evidence type="ECO:0000313" key="4">
    <source>
        <dbReference type="Proteomes" id="UP000030641"/>
    </source>
</evidence>
<dbReference type="EMBL" id="KL584767">
    <property type="protein sequence ID" value="KEQ93078.1"/>
    <property type="molecule type" value="Genomic_DNA"/>
</dbReference>
<evidence type="ECO:0000259" key="2">
    <source>
        <dbReference type="PROSITE" id="PS50897"/>
    </source>
</evidence>
<dbReference type="HOGENOM" id="CLU_001453_0_0_1"/>
<proteinExistence type="predicted"/>
<dbReference type="PANTHER" id="PTHR40375">
    <property type="entry name" value="SPORULATION-SPECIFIC PROTEIN 22"/>
    <property type="match status" value="1"/>
</dbReference>
<dbReference type="InterPro" id="IPR039057">
    <property type="entry name" value="Spo22/ZIP4"/>
</dbReference>
<dbReference type="InParanoid" id="A0A074Y5L9"/>
<dbReference type="GeneID" id="25372177"/>
<evidence type="ECO:0000313" key="3">
    <source>
        <dbReference type="EMBL" id="KEQ93078.1"/>
    </source>
</evidence>
<dbReference type="AlphaFoldDB" id="A0A074Y5L9"/>
<dbReference type="Pfam" id="PF08631">
    <property type="entry name" value="SPO22"/>
    <property type="match status" value="1"/>
</dbReference>
<sequence length="967" mass="108858">MAVNGGKSEADKNTTAYLDFASQLARRLESGNVNVVTMQELEHILARNSTRPPAAKAAAFDRLGTEIWNAAIRLKDQSSPLLKTWPLLEPQLRVLSFFLLDTAQRSYVKHGSKSSAQNLVRIFKTALKAARICIAANALDLCTRLFEKVAEYVEHKHEPPREHKKSEAEGMITELAADYHLLRATVAWKQDKPDSVSFWLARVLHHPNRADMVHLAEKKADLTYEVGKAALKKKQFDSAVRWLEQSHEVFEDFDPEMLSSELCDLRLVVRLDLIRALVGVADATSLEKASSLVVMLDQENGFRTEVYLLRLDIIFAQTPFQPEEFCGALTRVIRMAILSEGTFKSIMYQIQKLNTFDIGSEGTNRTVVINSNPSPHSHLACQNLSLLLSRLLAESPVTQKSVEKVVVTRIWIASLSLHVQYHPSELEIIFDDVANTKDMKMSPEAAHASQSLLWKAVTAFQQLENEDEAAKWCKLASHDIFESSGEINKAKLSRKMMTVALAKGDAASARKAYYQMPDSGKHAAMTQYLMYKIALQEGDTELAAKSLEGVLKASTKGNEKYLYACVLEAQQSGERRQFTVTMNTVLEFYERNPSSNVKLPVLLRCIIGSMETELNQGDMPLDAGLTELCKVFEAAMRHGIGFKNADDDDSHITELRWFACHSYNTALKYCSDMHPELLLRFMMASVALIDLLRQENGKEDGLLNRLLLCRFLAASTLIVLARSEDNIERALQLFLDARRQIETFHLKYQEAIQSKSLQPDVTSDLDIKEFEMIKFDLEALMRLENWNDLDKTLSMCLSPTHSNRLESAADLILHIHTHITSSCQLSPSISTLLAKIPTVMEKIINACYRNNKDITRLARWIRCLFQMCLSSNPALSLRCLDQAASIATKASVALEKYPQEEIEWLVTTAFNHAVDLWFGDEDEGEREAESWAQKALMLAGRIGGVGVGGLHKVLQDKWMKLKGLMRD</sequence>
<feature type="domain" description="CTLH" evidence="2">
    <location>
        <begin position="663"/>
        <end position="699"/>
    </location>
</feature>
<dbReference type="GO" id="GO:0051321">
    <property type="term" value="P:meiotic cell cycle"/>
    <property type="evidence" value="ECO:0007669"/>
    <property type="project" value="UniProtKB-KW"/>
</dbReference>
<dbReference type="Proteomes" id="UP000030641">
    <property type="component" value="Unassembled WGS sequence"/>
</dbReference>
<accession>A0A074Y5L9</accession>
<dbReference type="OMA" id="KLSRWIR"/>
<keyword evidence="1" id="KW-0469">Meiosis</keyword>
<organism evidence="3 4">
    <name type="scientific">Aureobasidium subglaciale (strain EXF-2481)</name>
    <name type="common">Aureobasidium pullulans var. subglaciale</name>
    <dbReference type="NCBI Taxonomy" id="1043005"/>
    <lineage>
        <taxon>Eukaryota</taxon>
        <taxon>Fungi</taxon>
        <taxon>Dikarya</taxon>
        <taxon>Ascomycota</taxon>
        <taxon>Pezizomycotina</taxon>
        <taxon>Dothideomycetes</taxon>
        <taxon>Dothideomycetidae</taxon>
        <taxon>Dothideales</taxon>
        <taxon>Saccotheciaceae</taxon>
        <taxon>Aureobasidium</taxon>
    </lineage>
</organism>
<evidence type="ECO:0000256" key="1">
    <source>
        <dbReference type="ARBA" id="ARBA00023254"/>
    </source>
</evidence>
<dbReference type="PROSITE" id="PS50897">
    <property type="entry name" value="CTLH"/>
    <property type="match status" value="1"/>
</dbReference>
<dbReference type="InterPro" id="IPR013940">
    <property type="entry name" value="Spo22/ZIP4/TEX11"/>
</dbReference>